<dbReference type="SUPFAM" id="SSF50891">
    <property type="entry name" value="Cyclophilin-like"/>
    <property type="match status" value="1"/>
</dbReference>
<evidence type="ECO:0000313" key="2">
    <source>
        <dbReference type="EMBL" id="CAG9574862.1"/>
    </source>
</evidence>
<dbReference type="PROSITE" id="PS50072">
    <property type="entry name" value="CSA_PPIASE_2"/>
    <property type="match status" value="1"/>
</dbReference>
<reference evidence="2" key="1">
    <citation type="submission" date="2021-09" db="EMBL/GenBank/DDBJ databases">
        <authorList>
            <person name="Martin H S."/>
        </authorList>
    </citation>
    <scope>NUCLEOTIDE SEQUENCE</scope>
</reference>
<proteinExistence type="predicted"/>
<gene>
    <name evidence="2" type="ORF">DCHRY22_LOCUS11063</name>
</gene>
<dbReference type="InterPro" id="IPR002130">
    <property type="entry name" value="Cyclophilin-type_PPIase_dom"/>
</dbReference>
<feature type="domain" description="PPIase cyclophilin-type" evidence="1">
    <location>
        <begin position="1"/>
        <end position="88"/>
    </location>
</feature>
<dbReference type="Gene3D" id="2.40.100.10">
    <property type="entry name" value="Cyclophilin-like"/>
    <property type="match status" value="1"/>
</dbReference>
<dbReference type="OrthoDB" id="7465393at2759"/>
<dbReference type="GO" id="GO:0003755">
    <property type="term" value="F:peptidyl-prolyl cis-trans isomerase activity"/>
    <property type="evidence" value="ECO:0007669"/>
    <property type="project" value="InterPro"/>
</dbReference>
<name>A0A8J2QYI7_9NEOP</name>
<dbReference type="InterPro" id="IPR029000">
    <property type="entry name" value="Cyclophilin-like_dom_sf"/>
</dbReference>
<comment type="caution">
    <text evidence="2">The sequence shown here is derived from an EMBL/GenBank/DDBJ whole genome shotgun (WGS) entry which is preliminary data.</text>
</comment>
<keyword evidence="3" id="KW-1185">Reference proteome</keyword>
<dbReference type="EMBL" id="CAKASE010000073">
    <property type="protein sequence ID" value="CAG9574862.1"/>
    <property type="molecule type" value="Genomic_DNA"/>
</dbReference>
<dbReference type="AlphaFoldDB" id="A0A8J2QYI7"/>
<dbReference type="Proteomes" id="UP000789524">
    <property type="component" value="Unassembled WGS sequence"/>
</dbReference>
<protein>
    <submittedName>
        <fullName evidence="2">(African queen) hypothetical protein</fullName>
    </submittedName>
</protein>
<organism evidence="2 3">
    <name type="scientific">Danaus chrysippus</name>
    <name type="common">African queen</name>
    <dbReference type="NCBI Taxonomy" id="151541"/>
    <lineage>
        <taxon>Eukaryota</taxon>
        <taxon>Metazoa</taxon>
        <taxon>Ecdysozoa</taxon>
        <taxon>Arthropoda</taxon>
        <taxon>Hexapoda</taxon>
        <taxon>Insecta</taxon>
        <taxon>Pterygota</taxon>
        <taxon>Neoptera</taxon>
        <taxon>Endopterygota</taxon>
        <taxon>Lepidoptera</taxon>
        <taxon>Glossata</taxon>
        <taxon>Ditrysia</taxon>
        <taxon>Papilionoidea</taxon>
        <taxon>Nymphalidae</taxon>
        <taxon>Danainae</taxon>
        <taxon>Danaini</taxon>
        <taxon>Danaina</taxon>
        <taxon>Danaus</taxon>
        <taxon>Anosia</taxon>
    </lineage>
</organism>
<dbReference type="Pfam" id="PF00160">
    <property type="entry name" value="Pro_isomerase"/>
    <property type="match status" value="1"/>
</dbReference>
<accession>A0A8J2QYI7</accession>
<sequence>MFWSGGDVTYDAGVGCYAQRGRTRPIGAENYHFPHSMPGLLSMRMTNDDEMCGIFNITFKALPQFDLRNVVFGRVIRPCPTFDVIQTLPANPYPAIEIDSARTKLKSGWVYGTRNTRILPTKPTHYPRPHQ</sequence>
<evidence type="ECO:0000259" key="1">
    <source>
        <dbReference type="PROSITE" id="PS50072"/>
    </source>
</evidence>
<evidence type="ECO:0000313" key="3">
    <source>
        <dbReference type="Proteomes" id="UP000789524"/>
    </source>
</evidence>